<dbReference type="Gene3D" id="3.40.50.720">
    <property type="entry name" value="NAD(P)-binding Rossmann-like Domain"/>
    <property type="match status" value="1"/>
</dbReference>
<dbReference type="PANTHER" id="PTHR43162:SF1">
    <property type="entry name" value="PRESTALK A DIFFERENTIATION PROTEIN A"/>
    <property type="match status" value="1"/>
</dbReference>
<accession>A0A7W7QSI4</accession>
<dbReference type="RefSeq" id="WP_184720770.1">
    <property type="nucleotide sequence ID" value="NZ_JACHJP010000008.1"/>
</dbReference>
<dbReference type="InterPro" id="IPR016040">
    <property type="entry name" value="NAD(P)-bd_dom"/>
</dbReference>
<dbReference type="Pfam" id="PF13460">
    <property type="entry name" value="NAD_binding_10"/>
    <property type="match status" value="1"/>
</dbReference>
<reference evidence="2 3" key="1">
    <citation type="submission" date="2020-08" db="EMBL/GenBank/DDBJ databases">
        <title>Genomic Encyclopedia of Type Strains, Phase III (KMG-III): the genomes of soil and plant-associated and newly described type strains.</title>
        <authorList>
            <person name="Whitman W."/>
        </authorList>
    </citation>
    <scope>NUCLEOTIDE SEQUENCE [LARGE SCALE GENOMIC DNA]</scope>
    <source>
        <strain evidence="2 3">CECT 8840</strain>
    </source>
</reference>
<dbReference type="PANTHER" id="PTHR43162">
    <property type="match status" value="1"/>
</dbReference>
<evidence type="ECO:0000259" key="1">
    <source>
        <dbReference type="Pfam" id="PF13460"/>
    </source>
</evidence>
<gene>
    <name evidence="2" type="ORF">FHS44_006128</name>
</gene>
<proteinExistence type="predicted"/>
<sequence>MIVITAPTGQIGGQLLARLLADDESLRVIVRDAARLPAEVRERVEIVEGSHRDPDVVAKAFDGADAVFWLVPPNPRSESPEAAYVDFSRAACEAFTAQGVARVVGVSALGRGTAVAARAGHVTATLALDDLIASTGVAYRALALPSFMDNLLRQVEPIRDHGVFASPVSGDLRAPICSTGDIAAVAAGLLRDGTWSGVEEVPVLGPEDLSHDDMARIMSEVLGRPIRFQRTPDEEFRARLVGSGMSATMAQSLLDMMRAKVAGLDNGVPRTPLSSSPTSFRRWCEDVLRPAVLA</sequence>
<dbReference type="InterPro" id="IPR036291">
    <property type="entry name" value="NAD(P)-bd_dom_sf"/>
</dbReference>
<name>A0A7W7QSI4_9ACTN</name>
<dbReference type="EMBL" id="JACHJP010000008">
    <property type="protein sequence ID" value="MBB4918992.1"/>
    <property type="molecule type" value="Genomic_DNA"/>
</dbReference>
<dbReference type="InterPro" id="IPR051604">
    <property type="entry name" value="Ergot_Alk_Oxidoreductase"/>
</dbReference>
<dbReference type="Proteomes" id="UP000552644">
    <property type="component" value="Unassembled WGS sequence"/>
</dbReference>
<evidence type="ECO:0000313" key="3">
    <source>
        <dbReference type="Proteomes" id="UP000552644"/>
    </source>
</evidence>
<evidence type="ECO:0000313" key="2">
    <source>
        <dbReference type="EMBL" id="MBB4918992.1"/>
    </source>
</evidence>
<dbReference type="AlphaFoldDB" id="A0A7W7QSI4"/>
<protein>
    <submittedName>
        <fullName evidence="2">Uncharacterized protein YbjT (DUF2867 family)</fullName>
    </submittedName>
</protein>
<organism evidence="2 3">
    <name type="scientific">Streptosporangium saharense</name>
    <dbReference type="NCBI Taxonomy" id="1706840"/>
    <lineage>
        <taxon>Bacteria</taxon>
        <taxon>Bacillati</taxon>
        <taxon>Actinomycetota</taxon>
        <taxon>Actinomycetes</taxon>
        <taxon>Streptosporangiales</taxon>
        <taxon>Streptosporangiaceae</taxon>
        <taxon>Streptosporangium</taxon>
    </lineage>
</organism>
<dbReference type="SUPFAM" id="SSF51735">
    <property type="entry name" value="NAD(P)-binding Rossmann-fold domains"/>
    <property type="match status" value="1"/>
</dbReference>
<keyword evidence="3" id="KW-1185">Reference proteome</keyword>
<comment type="caution">
    <text evidence="2">The sequence shown here is derived from an EMBL/GenBank/DDBJ whole genome shotgun (WGS) entry which is preliminary data.</text>
</comment>
<feature type="domain" description="NAD(P)-binding" evidence="1">
    <location>
        <begin position="8"/>
        <end position="164"/>
    </location>
</feature>
<dbReference type="Gene3D" id="3.90.25.10">
    <property type="entry name" value="UDP-galactose 4-epimerase, domain 1"/>
    <property type="match status" value="1"/>
</dbReference>